<accession>A0ABV8TWV8</accession>
<dbReference type="Proteomes" id="UP001595823">
    <property type="component" value="Unassembled WGS sequence"/>
</dbReference>
<dbReference type="RefSeq" id="WP_380619814.1">
    <property type="nucleotide sequence ID" value="NZ_JBHSDK010000012.1"/>
</dbReference>
<protein>
    <submittedName>
        <fullName evidence="2">Uncharacterized protein</fullName>
    </submittedName>
</protein>
<dbReference type="EMBL" id="JBHSDK010000012">
    <property type="protein sequence ID" value="MFC4335265.1"/>
    <property type="molecule type" value="Genomic_DNA"/>
</dbReference>
<keyword evidence="1" id="KW-0812">Transmembrane</keyword>
<evidence type="ECO:0000313" key="2">
    <source>
        <dbReference type="EMBL" id="MFC4335265.1"/>
    </source>
</evidence>
<feature type="transmembrane region" description="Helical" evidence="1">
    <location>
        <begin position="156"/>
        <end position="177"/>
    </location>
</feature>
<keyword evidence="1" id="KW-1133">Transmembrane helix</keyword>
<evidence type="ECO:0000313" key="3">
    <source>
        <dbReference type="Proteomes" id="UP001595823"/>
    </source>
</evidence>
<reference evidence="3" key="1">
    <citation type="journal article" date="2019" name="Int. J. Syst. Evol. Microbiol.">
        <title>The Global Catalogue of Microorganisms (GCM) 10K type strain sequencing project: providing services to taxonomists for standard genome sequencing and annotation.</title>
        <authorList>
            <consortium name="The Broad Institute Genomics Platform"/>
            <consortium name="The Broad Institute Genome Sequencing Center for Infectious Disease"/>
            <person name="Wu L."/>
            <person name="Ma J."/>
        </authorList>
    </citation>
    <scope>NUCLEOTIDE SEQUENCE [LARGE SCALE GENOMIC DNA]</scope>
    <source>
        <strain evidence="3">IBRC-M 10908</strain>
    </source>
</reference>
<sequence length="191" mass="19875">MNPIESSPARRGWRFASAMGAAALTTVLAAPAFGQMSISMTGQDEPLIEGSERGLTVSLNNGHAADQEMRLEMSAGSEIALHHGDDVVQGEPLVIEGLTVAGSDLTEVDISATAEDVPEAGNTAVRSCLYNDATAPVVCTAAIIPVEESAEVESPWTIVWIGLVAVALASVGGFVAWRKSRVLDDEVADEA</sequence>
<proteinExistence type="predicted"/>
<comment type="caution">
    <text evidence="2">The sequence shown here is derived from an EMBL/GenBank/DDBJ whole genome shotgun (WGS) entry which is preliminary data.</text>
</comment>
<organism evidence="2 3">
    <name type="scientific">Salininema proteolyticum</name>
    <dbReference type="NCBI Taxonomy" id="1607685"/>
    <lineage>
        <taxon>Bacteria</taxon>
        <taxon>Bacillati</taxon>
        <taxon>Actinomycetota</taxon>
        <taxon>Actinomycetes</taxon>
        <taxon>Glycomycetales</taxon>
        <taxon>Glycomycetaceae</taxon>
        <taxon>Salininema</taxon>
    </lineage>
</organism>
<evidence type="ECO:0000256" key="1">
    <source>
        <dbReference type="SAM" id="Phobius"/>
    </source>
</evidence>
<keyword evidence="3" id="KW-1185">Reference proteome</keyword>
<name>A0ABV8TWV8_9ACTN</name>
<gene>
    <name evidence="2" type="ORF">ACFPET_08655</name>
</gene>
<keyword evidence="1" id="KW-0472">Membrane</keyword>